<protein>
    <submittedName>
        <fullName evidence="1">RNA-dependent RNA polymerase</fullName>
    </submittedName>
</protein>
<accession>Q0GGS7</accession>
<name>Q0GGS7_9VIRU</name>
<sequence>AGKRVVNILDQASKMARRGIEHEFANGLAICALTHWCKLRKEDSWVSMPRVIIHGREEDGGLGVPDWDGCVWKLQEQVPDMSGSWLTMLKPSMLSSRDYVDELSKDVERLSLELVRKEQLAEKFAKDAYDADLRVDNLEWQQLSKFNTRVETKA</sequence>
<reference evidence="1" key="1">
    <citation type="journal article" date="2007" name="Mycol. Res.">
        <title>Diversity of viruses in Cryphonectria parasitica and C. nitschkei in Japan and China, and partial characterization of a new chrysovirus species.</title>
        <authorList>
            <person name="Liu Y-C."/>
            <person name="Dynek N.J."/>
            <person name="Hillman I.B."/>
            <person name="Milgroom G.M."/>
        </authorList>
    </citation>
    <scope>NUCLEOTIDE SEQUENCE</scope>
    <source>
        <strain evidence="1">OB5-11</strain>
    </source>
</reference>
<feature type="non-terminal residue" evidence="1">
    <location>
        <position position="154"/>
    </location>
</feature>
<evidence type="ECO:0000313" key="1">
    <source>
        <dbReference type="EMBL" id="ABI20755.1"/>
    </source>
</evidence>
<keyword evidence="1" id="KW-0548">Nucleotidyltransferase</keyword>
<keyword evidence="1" id="KW-0808">Transferase</keyword>
<keyword evidence="1" id="KW-0696">RNA-directed RNA polymerase</keyword>
<proteinExistence type="predicted"/>
<dbReference type="GO" id="GO:0003968">
    <property type="term" value="F:RNA-directed RNA polymerase activity"/>
    <property type="evidence" value="ECO:0007669"/>
    <property type="project" value="UniProtKB-KW"/>
</dbReference>
<organism evidence="1">
    <name type="scientific">Cryphonectria nitschkei chrysovirus 1</name>
    <dbReference type="NCBI Taxonomy" id="399394"/>
    <lineage>
        <taxon>Viruses</taxon>
        <taxon>Riboviria</taxon>
        <taxon>Orthornavirae</taxon>
        <taxon>Duplornaviricota</taxon>
        <taxon>Chrymotiviricetes</taxon>
        <taxon>Ghabrivirales</taxon>
        <taxon>Alphatotivirineae</taxon>
        <taxon>Chrysoviridae</taxon>
        <taxon>Alphachrysovirus</taxon>
        <taxon>Alphachrysovirus cryphonectriae</taxon>
    </lineage>
</organism>
<dbReference type="EMBL" id="DQ865186">
    <property type="protein sequence ID" value="ABI20755.1"/>
    <property type="molecule type" value="Genomic_RNA"/>
</dbReference>
<feature type="non-terminal residue" evidence="1">
    <location>
        <position position="1"/>
    </location>
</feature>